<keyword evidence="6" id="KW-0496">Mitochondrion</keyword>
<name>A0AAW1SBY0_9CHLO</name>
<evidence type="ECO:0000256" key="5">
    <source>
        <dbReference type="ARBA" id="ARBA00023014"/>
    </source>
</evidence>
<keyword evidence="3" id="KW-0809">Transit peptide</keyword>
<dbReference type="InterPro" id="IPR029063">
    <property type="entry name" value="SAM-dependent_MTases_sf"/>
</dbReference>
<dbReference type="Pfam" id="PF09243">
    <property type="entry name" value="Rsm22"/>
    <property type="match status" value="1"/>
</dbReference>
<dbReference type="GO" id="GO:0008168">
    <property type="term" value="F:methyltransferase activity"/>
    <property type="evidence" value="ECO:0007669"/>
    <property type="project" value="InterPro"/>
</dbReference>
<feature type="compositionally biased region" description="Acidic residues" evidence="8">
    <location>
        <begin position="447"/>
        <end position="464"/>
    </location>
</feature>
<dbReference type="InterPro" id="IPR052571">
    <property type="entry name" value="Mt_RNA_Methyltransferase"/>
</dbReference>
<evidence type="ECO:0000256" key="3">
    <source>
        <dbReference type="ARBA" id="ARBA00022946"/>
    </source>
</evidence>
<evidence type="ECO:0000256" key="1">
    <source>
        <dbReference type="ARBA" id="ARBA00004173"/>
    </source>
</evidence>
<feature type="compositionally biased region" description="Low complexity" evidence="8">
    <location>
        <begin position="158"/>
        <end position="168"/>
    </location>
</feature>
<dbReference type="InterPro" id="IPR015324">
    <property type="entry name" value="Ribosomal_Rsm22-like"/>
</dbReference>
<dbReference type="PANTHER" id="PTHR13184">
    <property type="entry name" value="37S RIBOSOMAL PROTEIN S22"/>
    <property type="match status" value="1"/>
</dbReference>
<keyword evidence="2" id="KW-0479">Metal-binding</keyword>
<comment type="caution">
    <text evidence="9">The sequence shown here is derived from an EMBL/GenBank/DDBJ whole genome shotgun (WGS) entry which is preliminary data.</text>
</comment>
<evidence type="ECO:0000256" key="8">
    <source>
        <dbReference type="SAM" id="MobiDB-lite"/>
    </source>
</evidence>
<reference evidence="9 10" key="1">
    <citation type="journal article" date="2024" name="Nat. Commun.">
        <title>Phylogenomics reveals the evolutionary origins of lichenization in chlorophyte algae.</title>
        <authorList>
            <person name="Puginier C."/>
            <person name="Libourel C."/>
            <person name="Otte J."/>
            <person name="Skaloud P."/>
            <person name="Haon M."/>
            <person name="Grisel S."/>
            <person name="Petersen M."/>
            <person name="Berrin J.G."/>
            <person name="Delaux P.M."/>
            <person name="Dal Grande F."/>
            <person name="Keller J."/>
        </authorList>
    </citation>
    <scope>NUCLEOTIDE SEQUENCE [LARGE SCALE GENOMIC DNA]</scope>
    <source>
        <strain evidence="9 10">SAG 245.80</strain>
    </source>
</reference>
<dbReference type="GO" id="GO:0006412">
    <property type="term" value="P:translation"/>
    <property type="evidence" value="ECO:0007669"/>
    <property type="project" value="InterPro"/>
</dbReference>
<keyword evidence="10" id="KW-1185">Reference proteome</keyword>
<evidence type="ECO:0000256" key="4">
    <source>
        <dbReference type="ARBA" id="ARBA00023004"/>
    </source>
</evidence>
<evidence type="ECO:0000256" key="2">
    <source>
        <dbReference type="ARBA" id="ARBA00022723"/>
    </source>
</evidence>
<organism evidence="9 10">
    <name type="scientific">Elliptochloris bilobata</name>
    <dbReference type="NCBI Taxonomy" id="381761"/>
    <lineage>
        <taxon>Eukaryota</taxon>
        <taxon>Viridiplantae</taxon>
        <taxon>Chlorophyta</taxon>
        <taxon>core chlorophytes</taxon>
        <taxon>Trebouxiophyceae</taxon>
        <taxon>Trebouxiophyceae incertae sedis</taxon>
        <taxon>Elliptochloris clade</taxon>
        <taxon>Elliptochloris</taxon>
    </lineage>
</organism>
<evidence type="ECO:0000256" key="6">
    <source>
        <dbReference type="ARBA" id="ARBA00023128"/>
    </source>
</evidence>
<proteinExistence type="predicted"/>
<dbReference type="GO" id="GO:0051536">
    <property type="term" value="F:iron-sulfur cluster binding"/>
    <property type="evidence" value="ECO:0007669"/>
    <property type="project" value="UniProtKB-KW"/>
</dbReference>
<protein>
    <recommendedName>
        <fullName evidence="11">Mitochondrial small ribosomal subunit Rsm22</fullName>
    </recommendedName>
</protein>
<keyword evidence="4" id="KW-0408">Iron</keyword>
<feature type="region of interest" description="Disordered" evidence="8">
    <location>
        <begin position="145"/>
        <end position="209"/>
    </location>
</feature>
<sequence>MRRAAGALLGTAKRAYATALAPQAPHSQEIIEVPAEVAALVSSRTMSMVELPAELEAALADALKTSGGMRLLRRRTAALTEELKKRSRSRSRGGVHSEEVLAGPALPERRAKRPRVQVVEWRRQKQMLESGGPLSLRDTLASISAVPDSDNEGDADEPGAAAPAARRAPPLRKGKSAQPPEDTDPAAEMPTPRGARARRDTAASAAPPVKRVEYDSGQVAAYAAARMPGCYAAVARVLDELRLRLPDFEPRSMLDFGAGPGTAIWAAREIWEGQPSDVLAVEPSLAMQEAQKRRGRPQADGLSRQYDLVVATYVLGELAGAKESAAAVTALWARTEGALVLVEPGTPAGSAAVREARAQILAEEARCAEAGGVAAGAHVVAPCPHDGACPMDGTGSWCHFAQRFLRSGLGVGAKMRPGGGRARTYQDERFSYVVLRRAPRPPPQADGDSDDEEEAEEEEEDWNSLEEMWRSRDAPALAAATAAATGWARIVRPPRKRSRHVILDLCTAARPAHGSGGEHTDVRPERGELVQQVVAAADKRAWLGPAGYRLARKARWGDLWPRWYEERAITVKGSRDGE</sequence>
<dbReference type="GO" id="GO:0005763">
    <property type="term" value="C:mitochondrial small ribosomal subunit"/>
    <property type="evidence" value="ECO:0007669"/>
    <property type="project" value="TreeGrafter"/>
</dbReference>
<accession>A0AAW1SBY0</accession>
<dbReference type="GO" id="GO:0003735">
    <property type="term" value="F:structural constituent of ribosome"/>
    <property type="evidence" value="ECO:0007669"/>
    <property type="project" value="TreeGrafter"/>
</dbReference>
<dbReference type="GO" id="GO:0046872">
    <property type="term" value="F:metal ion binding"/>
    <property type="evidence" value="ECO:0007669"/>
    <property type="project" value="UniProtKB-KW"/>
</dbReference>
<evidence type="ECO:0000256" key="7">
    <source>
        <dbReference type="ARBA" id="ARBA00045681"/>
    </source>
</evidence>
<evidence type="ECO:0000313" key="9">
    <source>
        <dbReference type="EMBL" id="KAK9843454.1"/>
    </source>
</evidence>
<feature type="region of interest" description="Disordered" evidence="8">
    <location>
        <begin position="82"/>
        <end position="117"/>
    </location>
</feature>
<dbReference type="Proteomes" id="UP001445335">
    <property type="component" value="Unassembled WGS sequence"/>
</dbReference>
<gene>
    <name evidence="9" type="ORF">WJX81_003461</name>
</gene>
<dbReference type="PANTHER" id="PTHR13184:SF5">
    <property type="entry name" value="METHYLTRANSFERASE-LIKE PROTEIN 17, MITOCHONDRIAL"/>
    <property type="match status" value="1"/>
</dbReference>
<dbReference type="AlphaFoldDB" id="A0AAW1SBY0"/>
<comment type="subcellular location">
    <subcellularLocation>
        <location evidence="1">Mitochondrion</location>
    </subcellularLocation>
</comment>
<comment type="function">
    <text evidence="7">Mitochondrial ribosome (mitoribosome) assembly factor. Binds at the interface of the head and body domains of the mitochondrial small ribosomal subunit (mt-SSU), occluding the mRNA channel and preventing compaction of the head domain towards the body. Probable inactive methyltransferase: retains the characteristic folding and ability to bind S-adenosyl-L-methionine, but it probably lost its methyltransferase activity.</text>
</comment>
<dbReference type="EMBL" id="JALJOU010000006">
    <property type="protein sequence ID" value="KAK9843454.1"/>
    <property type="molecule type" value="Genomic_DNA"/>
</dbReference>
<evidence type="ECO:0000313" key="10">
    <source>
        <dbReference type="Proteomes" id="UP001445335"/>
    </source>
</evidence>
<evidence type="ECO:0008006" key="11">
    <source>
        <dbReference type="Google" id="ProtNLM"/>
    </source>
</evidence>
<dbReference type="SUPFAM" id="SSF53335">
    <property type="entry name" value="S-adenosyl-L-methionine-dependent methyltransferases"/>
    <property type="match status" value="1"/>
</dbReference>
<feature type="region of interest" description="Disordered" evidence="8">
    <location>
        <begin position="434"/>
        <end position="465"/>
    </location>
</feature>
<dbReference type="Gene3D" id="3.40.50.150">
    <property type="entry name" value="Vaccinia Virus protein VP39"/>
    <property type="match status" value="1"/>
</dbReference>
<keyword evidence="5" id="KW-0411">Iron-sulfur</keyword>